<sequence length="848" mass="92567">MIVSMQLGFAMLEVGCVRQEHRMTVLAKNLLDTMVSSLSFSLGCEIFQPSIVKQDGVVENHLIFLHWAFLSTSVTICSGSMAERAHLAAYLCYAVLMSGLAYPILADSVWGDGTGAGFLYHQFHPSGGHSYYDYAGGGVIHLAGAMAALAGNLLLGRRILRPPPKDLSHTQGDDTAQLKEAIQETWQRRFDRAEDDEKEFRPNSYLQVMGVLNLWVGCYGFNASPAFVRRDPHRVEIASLSAWNTTLAAGAGACGTFLHSCIFHKNMQLGFICNGLLSGLVCLTVACDILTPAATVLLGFLCGFLVYPAGSYALKKMRIDDPADAIPVHGGSAIFGILSVAFCTPSCDTESGSAYGHHVFCADHHTIGGQLLVQLLGVGTILVWISCVIFPVWAIFLVSEFVYALELEQLSDTYERAACHVDLEAARLSLEAPGWAHWEDAQGVMDFLHFNRTDRMETCCATRFYAFKDAAAASDFRQDMVEAIHSSKTALEMDGVAVRLLHGILGGKRRILDLGSLGISAKNALLDNLHGHLADRFRCFRELARIRLRIAPFAELSGLGAMAGTGKEVAEIIREVLEIVTDSHGEERKGGMPLQLQVEQLRRQVQNQGVLLQRLSRNKRYAGYRSLTPRLASVTEAEAEQPVPAPAPAERADLARAATERSNSPKAPSTDATRGPRHEQPMLPIGSPRGRPLQREETGDLAQLHATNRSQTPEERPLRREVTSRSLQSASTVSDKSMGLITPRSEGDETPPPTMYGCAHGGYRQRRSTVSSGQREEVALQVMATQLANLLQAQQRLASSLPDLRNEDFHRQLVAALERRESASSARSGSERSSRFEATPCPETGAAL</sequence>
<feature type="domain" description="Ammonium transporter AmtB-like" evidence="10">
    <location>
        <begin position="187"/>
        <end position="395"/>
    </location>
</feature>
<dbReference type="GO" id="GO:0008519">
    <property type="term" value="F:ammonium channel activity"/>
    <property type="evidence" value="ECO:0007669"/>
    <property type="project" value="InterPro"/>
</dbReference>
<dbReference type="PROSITE" id="PS01219">
    <property type="entry name" value="AMMONIUM_TRANSP"/>
    <property type="match status" value="1"/>
</dbReference>
<dbReference type="EMBL" id="CAMXCT010003657">
    <property type="protein sequence ID" value="CAI4005607.1"/>
    <property type="molecule type" value="Genomic_DNA"/>
</dbReference>
<reference evidence="12 13" key="2">
    <citation type="submission" date="2024-05" db="EMBL/GenBank/DDBJ databases">
        <authorList>
            <person name="Chen Y."/>
            <person name="Shah S."/>
            <person name="Dougan E. K."/>
            <person name="Thang M."/>
            <person name="Chan C."/>
        </authorList>
    </citation>
    <scope>NUCLEOTIDE SEQUENCE [LARGE SCALE GENOMIC DNA]</scope>
</reference>
<dbReference type="Gene3D" id="1.10.3430.10">
    <property type="entry name" value="Ammonium transporter AmtB like domains"/>
    <property type="match status" value="1"/>
</dbReference>
<dbReference type="AlphaFoldDB" id="A0A9P1GAD0"/>
<organism evidence="11">
    <name type="scientific">Cladocopium goreaui</name>
    <dbReference type="NCBI Taxonomy" id="2562237"/>
    <lineage>
        <taxon>Eukaryota</taxon>
        <taxon>Sar</taxon>
        <taxon>Alveolata</taxon>
        <taxon>Dinophyceae</taxon>
        <taxon>Suessiales</taxon>
        <taxon>Symbiodiniaceae</taxon>
        <taxon>Cladocopium</taxon>
    </lineage>
</organism>
<keyword evidence="4 9" id="KW-0812">Transmembrane</keyword>
<evidence type="ECO:0000256" key="6">
    <source>
        <dbReference type="ARBA" id="ARBA00023136"/>
    </source>
</evidence>
<evidence type="ECO:0000259" key="10">
    <source>
        <dbReference type="Pfam" id="PF00909"/>
    </source>
</evidence>
<comment type="subcellular location">
    <subcellularLocation>
        <location evidence="1">Membrane</location>
        <topology evidence="1">Multi-pass membrane protein</topology>
    </subcellularLocation>
</comment>
<feature type="transmembrane region" description="Helical" evidence="9">
    <location>
        <begin position="269"/>
        <end position="286"/>
    </location>
</feature>
<dbReference type="Pfam" id="PF00909">
    <property type="entry name" value="Ammonium_transp"/>
    <property type="match status" value="2"/>
</dbReference>
<dbReference type="PANTHER" id="PTHR11730">
    <property type="entry name" value="AMMONIUM TRANSPORTER"/>
    <property type="match status" value="1"/>
</dbReference>
<dbReference type="EMBL" id="CAMXCT020003657">
    <property type="protein sequence ID" value="CAL1158982.1"/>
    <property type="molecule type" value="Genomic_DNA"/>
</dbReference>
<evidence type="ECO:0000256" key="5">
    <source>
        <dbReference type="ARBA" id="ARBA00022989"/>
    </source>
</evidence>
<feature type="domain" description="Ammonium transporter AmtB-like" evidence="10">
    <location>
        <begin position="2"/>
        <end position="163"/>
    </location>
</feature>
<dbReference type="InterPro" id="IPR018047">
    <property type="entry name" value="Ammonium_transpt_CS"/>
</dbReference>
<dbReference type="GO" id="GO:0097272">
    <property type="term" value="P:ammonium homeostasis"/>
    <property type="evidence" value="ECO:0007669"/>
    <property type="project" value="TreeGrafter"/>
</dbReference>
<feature type="transmembrane region" description="Helical" evidence="9">
    <location>
        <begin position="134"/>
        <end position="155"/>
    </location>
</feature>
<evidence type="ECO:0000256" key="1">
    <source>
        <dbReference type="ARBA" id="ARBA00004141"/>
    </source>
</evidence>
<keyword evidence="7" id="KW-0924">Ammonia transport</keyword>
<evidence type="ECO:0000256" key="8">
    <source>
        <dbReference type="SAM" id="MobiDB-lite"/>
    </source>
</evidence>
<keyword evidence="13" id="KW-1185">Reference proteome</keyword>
<keyword evidence="5 9" id="KW-1133">Transmembrane helix</keyword>
<feature type="transmembrane region" description="Helical" evidence="9">
    <location>
        <begin position="375"/>
        <end position="398"/>
    </location>
</feature>
<evidence type="ECO:0000256" key="9">
    <source>
        <dbReference type="SAM" id="Phobius"/>
    </source>
</evidence>
<evidence type="ECO:0000313" key="11">
    <source>
        <dbReference type="EMBL" id="CAI4005607.1"/>
    </source>
</evidence>
<feature type="compositionally biased region" description="Polar residues" evidence="8">
    <location>
        <begin position="724"/>
        <end position="735"/>
    </location>
</feature>
<feature type="transmembrane region" description="Helical" evidence="9">
    <location>
        <begin position="205"/>
        <end position="222"/>
    </location>
</feature>
<keyword evidence="3" id="KW-0813">Transport</keyword>
<keyword evidence="6 9" id="KW-0472">Membrane</keyword>
<accession>A0A9P1GAD0</accession>
<comment type="caution">
    <text evidence="11">The sequence shown here is derived from an EMBL/GenBank/DDBJ whole genome shotgun (WGS) entry which is preliminary data.</text>
</comment>
<feature type="transmembrane region" description="Helical" evidence="9">
    <location>
        <begin position="242"/>
        <end position="262"/>
    </location>
</feature>
<dbReference type="EMBL" id="CAMXCT030003657">
    <property type="protein sequence ID" value="CAL4792919.1"/>
    <property type="molecule type" value="Genomic_DNA"/>
</dbReference>
<dbReference type="SUPFAM" id="SSF111352">
    <property type="entry name" value="Ammonium transporter"/>
    <property type="match status" value="1"/>
</dbReference>
<feature type="region of interest" description="Disordered" evidence="8">
    <location>
        <begin position="818"/>
        <end position="848"/>
    </location>
</feature>
<feature type="compositionally biased region" description="Basic and acidic residues" evidence="8">
    <location>
        <begin position="712"/>
        <end position="723"/>
    </location>
</feature>
<dbReference type="GO" id="GO:0005886">
    <property type="term" value="C:plasma membrane"/>
    <property type="evidence" value="ECO:0007669"/>
    <property type="project" value="TreeGrafter"/>
</dbReference>
<feature type="region of interest" description="Disordered" evidence="8">
    <location>
        <begin position="654"/>
        <end position="754"/>
    </location>
</feature>
<dbReference type="OrthoDB" id="448167at2759"/>
<gene>
    <name evidence="11" type="ORF">C1SCF055_LOCUS31316</name>
</gene>
<name>A0A9P1GAD0_9DINO</name>
<protein>
    <recommendedName>
        <fullName evidence="10">Ammonium transporter AmtB-like domain-containing protein</fullName>
    </recommendedName>
</protein>
<feature type="transmembrane region" description="Helical" evidence="9">
    <location>
        <begin position="292"/>
        <end position="310"/>
    </location>
</feature>
<evidence type="ECO:0000313" key="13">
    <source>
        <dbReference type="Proteomes" id="UP001152797"/>
    </source>
</evidence>
<dbReference type="InterPro" id="IPR024041">
    <property type="entry name" value="NH4_transpt_AmtB-like_dom"/>
</dbReference>
<dbReference type="PANTHER" id="PTHR11730:SF6">
    <property type="entry name" value="AMMONIUM TRANSPORTER"/>
    <property type="match status" value="1"/>
</dbReference>
<reference evidence="11" key="1">
    <citation type="submission" date="2022-10" db="EMBL/GenBank/DDBJ databases">
        <authorList>
            <person name="Chen Y."/>
            <person name="Dougan E. K."/>
            <person name="Chan C."/>
            <person name="Rhodes N."/>
            <person name="Thang M."/>
        </authorList>
    </citation>
    <scope>NUCLEOTIDE SEQUENCE</scope>
</reference>
<evidence type="ECO:0000256" key="7">
    <source>
        <dbReference type="ARBA" id="ARBA00023177"/>
    </source>
</evidence>
<dbReference type="Proteomes" id="UP001152797">
    <property type="component" value="Unassembled WGS sequence"/>
</dbReference>
<evidence type="ECO:0000256" key="3">
    <source>
        <dbReference type="ARBA" id="ARBA00022448"/>
    </source>
</evidence>
<proteinExistence type="inferred from homology"/>
<evidence type="ECO:0000313" key="12">
    <source>
        <dbReference type="EMBL" id="CAL4792919.1"/>
    </source>
</evidence>
<dbReference type="InterPro" id="IPR029020">
    <property type="entry name" value="Ammonium/urea_transptr"/>
</dbReference>
<feature type="transmembrane region" description="Helical" evidence="9">
    <location>
        <begin position="87"/>
        <end position="105"/>
    </location>
</feature>
<evidence type="ECO:0000256" key="4">
    <source>
        <dbReference type="ARBA" id="ARBA00022692"/>
    </source>
</evidence>
<comment type="similarity">
    <text evidence="2">Belongs to the ammonia transporter channel (TC 1.A.11.2) family.</text>
</comment>
<evidence type="ECO:0000256" key="2">
    <source>
        <dbReference type="ARBA" id="ARBA00005887"/>
    </source>
</evidence>
<feature type="compositionally biased region" description="Polar residues" evidence="8">
    <location>
        <begin position="662"/>
        <end position="672"/>
    </location>
</feature>